<evidence type="ECO:0000256" key="1">
    <source>
        <dbReference type="SAM" id="MobiDB-lite"/>
    </source>
</evidence>
<gene>
    <name evidence="2" type="ORF">PoB_005430400</name>
</gene>
<feature type="region of interest" description="Disordered" evidence="1">
    <location>
        <begin position="57"/>
        <end position="99"/>
    </location>
</feature>
<dbReference type="AlphaFoldDB" id="A0AAV4C5G5"/>
<comment type="caution">
    <text evidence="2">The sequence shown here is derived from an EMBL/GenBank/DDBJ whole genome shotgun (WGS) entry which is preliminary data.</text>
</comment>
<evidence type="ECO:0000313" key="3">
    <source>
        <dbReference type="Proteomes" id="UP000735302"/>
    </source>
</evidence>
<name>A0AAV4C5G5_9GAST</name>
<dbReference type="EMBL" id="BLXT01005961">
    <property type="protein sequence ID" value="GFO27799.1"/>
    <property type="molecule type" value="Genomic_DNA"/>
</dbReference>
<keyword evidence="3" id="KW-1185">Reference proteome</keyword>
<sequence length="126" mass="14364">MTSNTPHPNQRSLNNTLLGSTWHQDTIEGRETVKRDYSFHSGDSQCLRPCKSLTLHQHPPRQASMNSSTCDGAGCDQSTPGRGRRRQGNPENWAFNIAKRKRNEVEKNVDKKGKQVKPRVMEYRCV</sequence>
<dbReference type="Proteomes" id="UP000735302">
    <property type="component" value="Unassembled WGS sequence"/>
</dbReference>
<feature type="compositionally biased region" description="Polar residues" evidence="1">
    <location>
        <begin position="63"/>
        <end position="80"/>
    </location>
</feature>
<accession>A0AAV4C5G5</accession>
<evidence type="ECO:0000313" key="2">
    <source>
        <dbReference type="EMBL" id="GFO27799.1"/>
    </source>
</evidence>
<reference evidence="2 3" key="1">
    <citation type="journal article" date="2021" name="Elife">
        <title>Chloroplast acquisition without the gene transfer in kleptoplastic sea slugs, Plakobranchus ocellatus.</title>
        <authorList>
            <person name="Maeda T."/>
            <person name="Takahashi S."/>
            <person name="Yoshida T."/>
            <person name="Shimamura S."/>
            <person name="Takaki Y."/>
            <person name="Nagai Y."/>
            <person name="Toyoda A."/>
            <person name="Suzuki Y."/>
            <person name="Arimoto A."/>
            <person name="Ishii H."/>
            <person name="Satoh N."/>
            <person name="Nishiyama T."/>
            <person name="Hasebe M."/>
            <person name="Maruyama T."/>
            <person name="Minagawa J."/>
            <person name="Obokata J."/>
            <person name="Shigenobu S."/>
        </authorList>
    </citation>
    <scope>NUCLEOTIDE SEQUENCE [LARGE SCALE GENOMIC DNA]</scope>
</reference>
<protein>
    <submittedName>
        <fullName evidence="2">Uncharacterized protein</fullName>
    </submittedName>
</protein>
<organism evidence="2 3">
    <name type="scientific">Plakobranchus ocellatus</name>
    <dbReference type="NCBI Taxonomy" id="259542"/>
    <lineage>
        <taxon>Eukaryota</taxon>
        <taxon>Metazoa</taxon>
        <taxon>Spiralia</taxon>
        <taxon>Lophotrochozoa</taxon>
        <taxon>Mollusca</taxon>
        <taxon>Gastropoda</taxon>
        <taxon>Heterobranchia</taxon>
        <taxon>Euthyneura</taxon>
        <taxon>Panpulmonata</taxon>
        <taxon>Sacoglossa</taxon>
        <taxon>Placobranchoidea</taxon>
        <taxon>Plakobranchidae</taxon>
        <taxon>Plakobranchus</taxon>
    </lineage>
</organism>
<feature type="region of interest" description="Disordered" evidence="1">
    <location>
        <begin position="1"/>
        <end position="22"/>
    </location>
</feature>
<proteinExistence type="predicted"/>